<proteinExistence type="predicted"/>
<dbReference type="Gene3D" id="3.90.1300.10">
    <property type="entry name" value="Amidase signature (AS) domain"/>
    <property type="match status" value="1"/>
</dbReference>
<dbReference type="SUPFAM" id="SSF75304">
    <property type="entry name" value="Amidase signature (AS) enzymes"/>
    <property type="match status" value="1"/>
</dbReference>
<feature type="domain" description="Amidase" evidence="1">
    <location>
        <begin position="84"/>
        <end position="426"/>
    </location>
</feature>
<accession>A0ABV3DIS5</accession>
<name>A0ABV3DIS5_9ACTN</name>
<evidence type="ECO:0000313" key="3">
    <source>
        <dbReference type="Proteomes" id="UP001551482"/>
    </source>
</evidence>
<dbReference type="Proteomes" id="UP001551482">
    <property type="component" value="Unassembled WGS sequence"/>
</dbReference>
<reference evidence="2 3" key="1">
    <citation type="submission" date="2024-06" db="EMBL/GenBank/DDBJ databases">
        <title>The Natural Products Discovery Center: Release of the First 8490 Sequenced Strains for Exploring Actinobacteria Biosynthetic Diversity.</title>
        <authorList>
            <person name="Kalkreuter E."/>
            <person name="Kautsar S.A."/>
            <person name="Yang D."/>
            <person name="Bader C.D."/>
            <person name="Teijaro C.N."/>
            <person name="Fluegel L."/>
            <person name="Davis C.M."/>
            <person name="Simpson J.R."/>
            <person name="Lauterbach L."/>
            <person name="Steele A.D."/>
            <person name="Gui C."/>
            <person name="Meng S."/>
            <person name="Li G."/>
            <person name="Viehrig K."/>
            <person name="Ye F."/>
            <person name="Su P."/>
            <person name="Kiefer A.F."/>
            <person name="Nichols A."/>
            <person name="Cepeda A.J."/>
            <person name="Yan W."/>
            <person name="Fan B."/>
            <person name="Jiang Y."/>
            <person name="Adhikari A."/>
            <person name="Zheng C.-J."/>
            <person name="Schuster L."/>
            <person name="Cowan T.M."/>
            <person name="Smanski M.J."/>
            <person name="Chevrette M.G."/>
            <person name="De Carvalho L.P.S."/>
            <person name="Shen B."/>
        </authorList>
    </citation>
    <scope>NUCLEOTIDE SEQUENCE [LARGE SCALE GENOMIC DNA]</scope>
    <source>
        <strain evidence="2 3">NPDC048946</strain>
    </source>
</reference>
<sequence>MPEPMSVVATARALRDGRTTSLELVAAALERADRFGVRLGTFAHRRDDEALFEAERADADREAGRARGPLHGVPLGVRDLLGSSSAVARLRAAGAIVLGATTAMEFTIGLPDPGRPTLVPRNPWNPATWAGGGCSGTANGVAAGIFPAGVGADGAAGIRMPAAFCGVTGLRPTSGRVPSPVDDARDGRPLDHIGPVARTAEDCALMLSVMAGYDAADHRCADRAVPDYPALLTGDLEGVRVGVDPLLRIGGDLADPALALRFGSALDVLAAAGAVIVDVELPFVRKLYAADMLTLAAEALAHHAPDLTTRWEEFGQVGRTAFSTGAFYTAADFVRAQAVRRTGQRAVNGLLDEVDLVVTPTATVGAPRVDTLDTPGFMAVFRSAVHTPYWSAVGNPTLSVPIGFGDGGLPLGMQISGRPFDEATVLRAGEAYQRRAAWHDEVPDMRGKLASIPAAA</sequence>
<evidence type="ECO:0000313" key="2">
    <source>
        <dbReference type="EMBL" id="MEU8135647.1"/>
    </source>
</evidence>
<dbReference type="EMBL" id="JBEZFP010000047">
    <property type="protein sequence ID" value="MEU8135647.1"/>
    <property type="molecule type" value="Genomic_DNA"/>
</dbReference>
<dbReference type="PANTHER" id="PTHR11895:SF176">
    <property type="entry name" value="AMIDASE AMID-RELATED"/>
    <property type="match status" value="1"/>
</dbReference>
<dbReference type="InterPro" id="IPR000120">
    <property type="entry name" value="Amidase"/>
</dbReference>
<organism evidence="2 3">
    <name type="scientific">Streptodolium elevatio</name>
    <dbReference type="NCBI Taxonomy" id="3157996"/>
    <lineage>
        <taxon>Bacteria</taxon>
        <taxon>Bacillati</taxon>
        <taxon>Actinomycetota</taxon>
        <taxon>Actinomycetes</taxon>
        <taxon>Kitasatosporales</taxon>
        <taxon>Streptomycetaceae</taxon>
        <taxon>Streptodolium</taxon>
    </lineage>
</organism>
<dbReference type="InterPro" id="IPR023631">
    <property type="entry name" value="Amidase_dom"/>
</dbReference>
<evidence type="ECO:0000259" key="1">
    <source>
        <dbReference type="Pfam" id="PF01425"/>
    </source>
</evidence>
<dbReference type="InterPro" id="IPR036928">
    <property type="entry name" value="AS_sf"/>
</dbReference>
<dbReference type="RefSeq" id="WP_358355559.1">
    <property type="nucleotide sequence ID" value="NZ_JBEZFP010000047.1"/>
</dbReference>
<comment type="caution">
    <text evidence="2">The sequence shown here is derived from an EMBL/GenBank/DDBJ whole genome shotgun (WGS) entry which is preliminary data.</text>
</comment>
<protein>
    <submittedName>
        <fullName evidence="2">Amidase</fullName>
    </submittedName>
</protein>
<dbReference type="PANTHER" id="PTHR11895">
    <property type="entry name" value="TRANSAMIDASE"/>
    <property type="match status" value="1"/>
</dbReference>
<gene>
    <name evidence="2" type="ORF">AB0C36_19270</name>
</gene>
<keyword evidence="3" id="KW-1185">Reference proteome</keyword>
<dbReference type="Pfam" id="PF01425">
    <property type="entry name" value="Amidase"/>
    <property type="match status" value="1"/>
</dbReference>